<dbReference type="CDD" id="cd00088">
    <property type="entry name" value="HPT"/>
    <property type="match status" value="3"/>
</dbReference>
<evidence type="ECO:0000256" key="2">
    <source>
        <dbReference type="ARBA" id="ARBA00012438"/>
    </source>
</evidence>
<evidence type="ECO:0000256" key="6">
    <source>
        <dbReference type="ARBA" id="ARBA00023012"/>
    </source>
</evidence>
<dbReference type="eggNOG" id="COG0643">
    <property type="taxonomic scope" value="Bacteria"/>
</dbReference>
<dbReference type="SUPFAM" id="SSF47384">
    <property type="entry name" value="Homodimeric domain of signal transducing histidine kinase"/>
    <property type="match status" value="1"/>
</dbReference>
<dbReference type="Gene3D" id="2.30.30.40">
    <property type="entry name" value="SH3 Domains"/>
    <property type="match status" value="1"/>
</dbReference>
<sequence length="1711" mass="187382">MLDSTYRDQSYQFFIEEASELLECIETGLLSLRSEHSLAKVHEIMRAAHSIKGGAASVGLEAIQILAHRLEDYFKALYNDTLIIDVELEDLLLQGFDCLKNPLKAQIEFGSFDAEEALEKAEPIFEQLLLRLGDFLRDKEEYVPSSADLGIDLVQSIFEVDVQQQLDDLEAAIAANKPDISGDLKATVEIFSGFAQLFNLPGFAAIGTVIRQALEVHPDKPTEIAQVALMNFRAARQQVLAGDRTSGGKPTPELLAYTQSSPQLVSDAQESSFEPRLGNDFQDQAYRFFIEESRELLQIIETGLLTLRSEKTQSSVHAIMRAAHSIKGGAASVGLEAIRTIAHGLEDFFKALYGDEIEIDTKLEGLLLDGFDCLKNPLIEQIEKGSHDEEAALAKAKPIFEQLQTTLEDALKASEQSLPNSSGPMDMMTSVFETDVPQELARLVEVLASPSNYEVAGELRATAEVLQGFAQLLNLPGLEEIATVAINALELHPEQAVAISVAALANFQAARQQVLAGERTSGGSPSPELLAFCSTEQENTLPLAVEPIVNQSESDELKQHAYLYFIEEAVELLATIEEGLLDIQQDKSKPKVHEIERAAHSIKGGAAMAGLETLRGLAYRLEKVFKALYHDEAVLNEELYLLLQQGFDCLKSPLMSQIERGNFDEEKAILLAEPVFEQLEILLADALNRQEEYIPNSSDLGIDIASSIFEIDVQQELEQLAAVLQSQDNAQVAEALRASSEILSGFAELFNLPGWGAICSNVLAAVERYPARAVEIGEIALSNFQVGRELVLNGDRTSGGNPSPELEQFLQDSSSPAFTSAQEPKEGLISPSLEDVFGSLTPEVEPNEVTLEASGLISPSLDEVFGSLSAEVEPNGATLEASGLISPSLDEVFGSLSAEVEPNGATLEASGLISPSLDEVFGSLSAEVEPNGATLEASGLISPSLDEVFGSLEEMPTPEISVEDHSRELVPNPSKNPRIAAEKLEEIVSLVEKNFEQLPPAIPQNETTNESLTKSPEPLEPAKEDKAAPKAGTVKSSTVAASSSSAPKAEASALSVRVDFNRLERMNNLVGELAINRNSLSLQNSQLQNSVRQLLNRFSRFHSKANKLREFSDLMLVDASRFGPSFNGLPEWSTRTNAASNVVGEEESFITDKSDFDTLEMDRYGGLYSLLQSLLEEMLQLEESVDDIVLFARGSNQTLEQQRQMLTTLRDELMWARMLPLGEVLNRFPRVLRDLSTTYHKPVRLKLLGTGVLVDRAALEKLYDPLLHLLRNAFDHGIEPPENRLEQGKPSEGVIEIRAYHQGNQTIIELKDDGKGLNLEKIRATALKMSIVTPEQLAVMSNEQVAELIFEAGFSTANKVTQLSGRGVGLDVVRSQLQSLKGTVSVSSIPGVGTTFTLRLPLTMTIAKLLVCLINTKNLEGGVSAIALPSDSIEEIIIPEPEQIKKSGEQRFLYWEEQIIPIYPVSNLLDYNCPVPKTFSSKVLNAVPMPSDWGLPLLLVRRGQQIFALEVNRLVTEQELVIKPFGSSVAAPVYTYGCTILGDGTLIPVLNGIILLEHFLELGNVAPTPKTEKLKSDANSTSTIVMNQTPTILVVDDSAALRRTLALTLQKAGYRVMQAKDGREALEQLQHNTNIQLVICDVEMPNMNGFEFLGQRRRYPDLSKIPVAMLTSRSSDKHRQLATHLGASAYFTKPYIEQQFLTAVGNIVNRE</sequence>
<dbReference type="InterPro" id="IPR037006">
    <property type="entry name" value="CheA-like_homodim_sf"/>
</dbReference>
<feature type="modified residue" description="Phosphohistidine" evidence="7">
    <location>
        <position position="324"/>
    </location>
</feature>
<dbReference type="Pfam" id="PF02895">
    <property type="entry name" value="H-kinase_dim"/>
    <property type="match status" value="1"/>
</dbReference>
<name>E0UFM2_GLOV7</name>
<dbReference type="SMART" id="SM00387">
    <property type="entry name" value="HATPase_c"/>
    <property type="match status" value="1"/>
</dbReference>
<feature type="region of interest" description="Disordered" evidence="9">
    <location>
        <begin position="998"/>
        <end position="1048"/>
    </location>
</feature>
<dbReference type="PROSITE" id="PS50894">
    <property type="entry name" value="HPT"/>
    <property type="match status" value="3"/>
</dbReference>
<protein>
    <recommendedName>
        <fullName evidence="2">histidine kinase</fullName>
        <ecNumber evidence="2">2.7.13.3</ecNumber>
    </recommendedName>
</protein>
<dbReference type="Proteomes" id="UP000008206">
    <property type="component" value="Chromosome"/>
</dbReference>
<feature type="compositionally biased region" description="Polar residues" evidence="9">
    <location>
        <begin position="1004"/>
        <end position="1014"/>
    </location>
</feature>
<dbReference type="SMART" id="SM00260">
    <property type="entry name" value="CheW"/>
    <property type="match status" value="1"/>
</dbReference>
<dbReference type="Pfam" id="PF00072">
    <property type="entry name" value="Response_reg"/>
    <property type="match status" value="1"/>
</dbReference>
<feature type="domain" description="Histidine kinase" evidence="10">
    <location>
        <begin position="1170"/>
        <end position="1404"/>
    </location>
</feature>
<dbReference type="Pfam" id="PF01627">
    <property type="entry name" value="Hpt"/>
    <property type="match status" value="3"/>
</dbReference>
<dbReference type="Gene3D" id="3.40.50.2300">
    <property type="match status" value="1"/>
</dbReference>
<dbReference type="InterPro" id="IPR036061">
    <property type="entry name" value="CheW-like_dom_sf"/>
</dbReference>
<dbReference type="GO" id="GO:0000155">
    <property type="term" value="F:phosphorelay sensor kinase activity"/>
    <property type="evidence" value="ECO:0007669"/>
    <property type="project" value="InterPro"/>
</dbReference>
<dbReference type="FunFam" id="3.30.565.10:FF:000016">
    <property type="entry name" value="Chemotaxis protein CheA, putative"/>
    <property type="match status" value="1"/>
</dbReference>
<feature type="domain" description="Response regulatory" evidence="11">
    <location>
        <begin position="1591"/>
        <end position="1708"/>
    </location>
</feature>
<feature type="domain" description="HPt" evidence="12">
    <location>
        <begin position="554"/>
        <end position="657"/>
    </location>
</feature>
<gene>
    <name evidence="13" type="ordered locus">Cyan7822_1126</name>
</gene>
<feature type="modified residue" description="4-aspartylphosphate" evidence="8">
    <location>
        <position position="1641"/>
    </location>
</feature>
<dbReference type="InterPro" id="IPR001789">
    <property type="entry name" value="Sig_transdc_resp-reg_receiver"/>
</dbReference>
<evidence type="ECO:0000259" key="10">
    <source>
        <dbReference type="PROSITE" id="PS50109"/>
    </source>
</evidence>
<feature type="domain" description="HPt" evidence="12">
    <location>
        <begin position="3"/>
        <end position="106"/>
    </location>
</feature>
<dbReference type="KEGG" id="cyj:Cyan7822_1126"/>
<dbReference type="InterPro" id="IPR011006">
    <property type="entry name" value="CheY-like_superfamily"/>
</dbReference>
<dbReference type="InterPro" id="IPR005467">
    <property type="entry name" value="His_kinase_dom"/>
</dbReference>
<dbReference type="Gene3D" id="1.10.287.560">
    <property type="entry name" value="Histidine kinase CheA-like, homodimeric domain"/>
    <property type="match status" value="1"/>
</dbReference>
<accession>E0UFM2</accession>
<dbReference type="EC" id="2.7.13.3" evidence="2"/>
<keyword evidence="3 8" id="KW-0597">Phosphoprotein</keyword>
<comment type="catalytic activity">
    <reaction evidence="1">
        <text>ATP + protein L-histidine = ADP + protein N-phospho-L-histidine.</text>
        <dbReference type="EC" id="2.7.13.3"/>
    </reaction>
</comment>
<evidence type="ECO:0000256" key="7">
    <source>
        <dbReference type="PROSITE-ProRule" id="PRU00110"/>
    </source>
</evidence>
<dbReference type="CDD" id="cd16916">
    <property type="entry name" value="HATPase_CheA-like"/>
    <property type="match status" value="1"/>
</dbReference>
<keyword evidence="4" id="KW-0808">Transferase</keyword>
<dbReference type="PANTHER" id="PTHR43395">
    <property type="entry name" value="SENSOR HISTIDINE KINASE CHEA"/>
    <property type="match status" value="1"/>
</dbReference>
<dbReference type="InterPro" id="IPR004105">
    <property type="entry name" value="CheA-like_dim"/>
</dbReference>
<reference evidence="14" key="1">
    <citation type="journal article" date="2011" name="MBio">
        <title>Novel metabolic attributes of the genus Cyanothece, comprising a group of unicellular nitrogen-fixing Cyanobacteria.</title>
        <authorList>
            <person name="Bandyopadhyay A."/>
            <person name="Elvitigala T."/>
            <person name="Welsh E."/>
            <person name="Stockel J."/>
            <person name="Liberton M."/>
            <person name="Min H."/>
            <person name="Sherman L.A."/>
            <person name="Pakrasi H.B."/>
        </authorList>
    </citation>
    <scope>NUCLEOTIDE SEQUENCE [LARGE SCALE GENOMIC DNA]</scope>
    <source>
        <strain evidence="14">PCC 7822</strain>
    </source>
</reference>
<dbReference type="InterPro" id="IPR002545">
    <property type="entry name" value="CheW-lke_dom"/>
</dbReference>
<dbReference type="InterPro" id="IPR036097">
    <property type="entry name" value="HisK_dim/P_sf"/>
</dbReference>
<dbReference type="SUPFAM" id="SSF50341">
    <property type="entry name" value="CheW-like"/>
    <property type="match status" value="1"/>
</dbReference>
<evidence type="ECO:0000256" key="4">
    <source>
        <dbReference type="ARBA" id="ARBA00022679"/>
    </source>
</evidence>
<dbReference type="Pfam" id="PF02518">
    <property type="entry name" value="HATPase_c"/>
    <property type="match status" value="1"/>
</dbReference>
<keyword evidence="6" id="KW-0902">Two-component regulatory system</keyword>
<feature type="compositionally biased region" description="Low complexity" evidence="9">
    <location>
        <begin position="1036"/>
        <end position="1048"/>
    </location>
</feature>
<dbReference type="RefSeq" id="WP_013321240.1">
    <property type="nucleotide sequence ID" value="NC_014501.1"/>
</dbReference>
<dbReference type="Pfam" id="PF01584">
    <property type="entry name" value="CheW"/>
    <property type="match status" value="1"/>
</dbReference>
<dbReference type="EMBL" id="CP002198">
    <property type="protein sequence ID" value="ADN13133.1"/>
    <property type="molecule type" value="Genomic_DNA"/>
</dbReference>
<feature type="modified residue" description="Phosphohistidine" evidence="7">
    <location>
        <position position="49"/>
    </location>
</feature>
<evidence type="ECO:0000313" key="14">
    <source>
        <dbReference type="Proteomes" id="UP000008206"/>
    </source>
</evidence>
<dbReference type="Gene3D" id="1.20.120.160">
    <property type="entry name" value="HPT domain"/>
    <property type="match status" value="3"/>
</dbReference>
<dbReference type="PANTHER" id="PTHR43395:SF1">
    <property type="entry name" value="CHEMOTAXIS PROTEIN CHEA"/>
    <property type="match status" value="1"/>
</dbReference>
<dbReference type="HOGENOM" id="CLU_000650_2_1_3"/>
<dbReference type="PROSITE" id="PS50110">
    <property type="entry name" value="RESPONSE_REGULATORY"/>
    <property type="match status" value="1"/>
</dbReference>
<evidence type="ECO:0000256" key="5">
    <source>
        <dbReference type="ARBA" id="ARBA00022777"/>
    </source>
</evidence>
<proteinExistence type="predicted"/>
<feature type="domain" description="HPt" evidence="12">
    <location>
        <begin position="278"/>
        <end position="385"/>
    </location>
</feature>
<dbReference type="InterPro" id="IPR004358">
    <property type="entry name" value="Sig_transdc_His_kin-like_C"/>
</dbReference>
<evidence type="ECO:0000259" key="11">
    <source>
        <dbReference type="PROSITE" id="PS50110"/>
    </source>
</evidence>
<dbReference type="InterPro" id="IPR051315">
    <property type="entry name" value="Bact_Chemotaxis_CheA"/>
</dbReference>
<dbReference type="GO" id="GO:0005737">
    <property type="term" value="C:cytoplasm"/>
    <property type="evidence" value="ECO:0007669"/>
    <property type="project" value="InterPro"/>
</dbReference>
<feature type="modified residue" description="Phosphohistidine" evidence="7">
    <location>
        <position position="600"/>
    </location>
</feature>
<dbReference type="SMART" id="SM00448">
    <property type="entry name" value="REC"/>
    <property type="match status" value="1"/>
</dbReference>
<dbReference type="InterPro" id="IPR036641">
    <property type="entry name" value="HPT_dom_sf"/>
</dbReference>
<dbReference type="InterPro" id="IPR003594">
    <property type="entry name" value="HATPase_dom"/>
</dbReference>
<dbReference type="InterPro" id="IPR008207">
    <property type="entry name" value="Sig_transdc_His_kin_Hpt_dom"/>
</dbReference>
<keyword evidence="5 13" id="KW-0418">Kinase</keyword>
<dbReference type="SMART" id="SM01231">
    <property type="entry name" value="H-kinase_dim"/>
    <property type="match status" value="1"/>
</dbReference>
<evidence type="ECO:0000256" key="3">
    <source>
        <dbReference type="ARBA" id="ARBA00022553"/>
    </source>
</evidence>
<evidence type="ECO:0000256" key="8">
    <source>
        <dbReference type="PROSITE-ProRule" id="PRU00169"/>
    </source>
</evidence>
<dbReference type="Gene3D" id="3.30.565.10">
    <property type="entry name" value="Histidine kinase-like ATPase, C-terminal domain"/>
    <property type="match status" value="1"/>
</dbReference>
<dbReference type="OrthoDB" id="291966at2"/>
<dbReference type="eggNOG" id="COG2198">
    <property type="taxonomic scope" value="Bacteria"/>
</dbReference>
<keyword evidence="14" id="KW-1185">Reference proteome</keyword>
<evidence type="ECO:0000259" key="12">
    <source>
        <dbReference type="PROSITE" id="PS50894"/>
    </source>
</evidence>
<dbReference type="SMART" id="SM00073">
    <property type="entry name" value="HPT"/>
    <property type="match status" value="3"/>
</dbReference>
<dbReference type="PROSITE" id="PS50109">
    <property type="entry name" value="HIS_KIN"/>
    <property type="match status" value="1"/>
</dbReference>
<organism evidence="13 14">
    <name type="scientific">Gloeothece verrucosa (strain PCC 7822)</name>
    <name type="common">Cyanothece sp. (strain PCC 7822)</name>
    <dbReference type="NCBI Taxonomy" id="497965"/>
    <lineage>
        <taxon>Bacteria</taxon>
        <taxon>Bacillati</taxon>
        <taxon>Cyanobacteriota</taxon>
        <taxon>Cyanophyceae</taxon>
        <taxon>Oscillatoriophycideae</taxon>
        <taxon>Chroococcales</taxon>
        <taxon>Aphanothecaceae</taxon>
        <taxon>Gloeothece</taxon>
        <taxon>Gloeothece verrucosa</taxon>
    </lineage>
</organism>
<dbReference type="SUPFAM" id="SSF55874">
    <property type="entry name" value="ATPase domain of HSP90 chaperone/DNA topoisomerase II/histidine kinase"/>
    <property type="match status" value="1"/>
</dbReference>
<dbReference type="GO" id="GO:0006935">
    <property type="term" value="P:chemotaxis"/>
    <property type="evidence" value="ECO:0007669"/>
    <property type="project" value="InterPro"/>
</dbReference>
<evidence type="ECO:0000256" key="1">
    <source>
        <dbReference type="ARBA" id="ARBA00000085"/>
    </source>
</evidence>
<dbReference type="SUPFAM" id="SSF52172">
    <property type="entry name" value="CheY-like"/>
    <property type="match status" value="1"/>
</dbReference>
<evidence type="ECO:0000313" key="13">
    <source>
        <dbReference type="EMBL" id="ADN13133.1"/>
    </source>
</evidence>
<dbReference type="InterPro" id="IPR036890">
    <property type="entry name" value="HATPase_C_sf"/>
</dbReference>
<dbReference type="eggNOG" id="COG0784">
    <property type="taxonomic scope" value="Bacteria"/>
</dbReference>
<dbReference type="SUPFAM" id="SSF47226">
    <property type="entry name" value="Histidine-containing phosphotransfer domain, HPT domain"/>
    <property type="match status" value="3"/>
</dbReference>
<dbReference type="STRING" id="497965.Cyan7822_1126"/>
<dbReference type="PRINTS" id="PR00344">
    <property type="entry name" value="BCTRLSENSOR"/>
</dbReference>
<evidence type="ECO:0000256" key="9">
    <source>
        <dbReference type="SAM" id="MobiDB-lite"/>
    </source>
</evidence>